<evidence type="ECO:0000256" key="1">
    <source>
        <dbReference type="SAM" id="Phobius"/>
    </source>
</evidence>
<dbReference type="NCBIfam" id="NF033233">
    <property type="entry name" value="twin_helix"/>
    <property type="match status" value="1"/>
</dbReference>
<accession>A0A0S3AN87</accession>
<proteinExistence type="predicted"/>
<feature type="transmembrane region" description="Helical" evidence="1">
    <location>
        <begin position="41"/>
        <end position="61"/>
    </location>
</feature>
<organism evidence="2 3">
    <name type="scientific">Nitrosomonas ureae</name>
    <dbReference type="NCBI Taxonomy" id="44577"/>
    <lineage>
        <taxon>Bacteria</taxon>
        <taxon>Pseudomonadati</taxon>
        <taxon>Pseudomonadota</taxon>
        <taxon>Betaproteobacteria</taxon>
        <taxon>Nitrosomonadales</taxon>
        <taxon>Nitrosomonadaceae</taxon>
        <taxon>Nitrosomonas</taxon>
    </lineage>
</organism>
<dbReference type="InterPro" id="IPR021313">
    <property type="entry name" value="DUF2909"/>
</dbReference>
<evidence type="ECO:0008006" key="4">
    <source>
        <dbReference type="Google" id="ProtNLM"/>
    </source>
</evidence>
<dbReference type="KEGG" id="nur:ATY38_12485"/>
<keyword evidence="1" id="KW-0812">Transmembrane</keyword>
<dbReference type="Proteomes" id="UP000219335">
    <property type="component" value="Unassembled WGS sequence"/>
</dbReference>
<evidence type="ECO:0000313" key="2">
    <source>
        <dbReference type="EMBL" id="SOD20586.1"/>
    </source>
</evidence>
<dbReference type="AlphaFoldDB" id="A0A0S3AN87"/>
<dbReference type="EMBL" id="OCMU01000002">
    <property type="protein sequence ID" value="SOD20586.1"/>
    <property type="molecule type" value="Genomic_DNA"/>
</dbReference>
<gene>
    <name evidence="2" type="ORF">SAMN06297164_2625</name>
</gene>
<dbReference type="Pfam" id="PF11137">
    <property type="entry name" value="DUF2909"/>
    <property type="match status" value="1"/>
</dbReference>
<name>A0A0S3AN87_9PROT</name>
<keyword evidence="1" id="KW-1133">Transmembrane helix</keyword>
<evidence type="ECO:0000313" key="3">
    <source>
        <dbReference type="Proteomes" id="UP000219335"/>
    </source>
</evidence>
<reference evidence="2 3" key="1">
    <citation type="submission" date="2017-09" db="EMBL/GenBank/DDBJ databases">
        <authorList>
            <person name="Ehlers B."/>
            <person name="Leendertz F.H."/>
        </authorList>
    </citation>
    <scope>NUCLEOTIDE SEQUENCE [LARGE SCALE GENOMIC DNA]</scope>
    <source>
        <strain evidence="2 3">Nm42</strain>
    </source>
</reference>
<dbReference type="RefSeq" id="WP_062560205.1">
    <property type="nucleotide sequence ID" value="NZ_CP013341.1"/>
</dbReference>
<sequence length="62" mass="7108">MKIFAAVLFLLILYSLGSALYYMYKDKGHSTRMVRSLSIRIGLSLFLFIVMMIAARLDMLAE</sequence>
<keyword evidence="1" id="KW-0472">Membrane</keyword>
<protein>
    <recommendedName>
        <fullName evidence="4">DUF2909 family protein</fullName>
    </recommendedName>
</protein>
<dbReference type="OrthoDB" id="8687573at2"/>